<evidence type="ECO:0000313" key="4">
    <source>
        <dbReference type="Proteomes" id="UP001203512"/>
    </source>
</evidence>
<evidence type="ECO:0000313" key="3">
    <source>
        <dbReference type="EMBL" id="MCK0530026.1"/>
    </source>
</evidence>
<feature type="domain" description="NADP-dependent oxidoreductase" evidence="2">
    <location>
        <begin position="17"/>
        <end position="311"/>
    </location>
</feature>
<organism evidence="3 4">
    <name type="scientific">Sphingobium agri</name>
    <dbReference type="NCBI Taxonomy" id="2933566"/>
    <lineage>
        <taxon>Bacteria</taxon>
        <taxon>Pseudomonadati</taxon>
        <taxon>Pseudomonadota</taxon>
        <taxon>Alphaproteobacteria</taxon>
        <taxon>Sphingomonadales</taxon>
        <taxon>Sphingomonadaceae</taxon>
        <taxon>Sphingobium</taxon>
    </lineage>
</organism>
<dbReference type="PANTHER" id="PTHR43364">
    <property type="entry name" value="NADH-SPECIFIC METHYLGLYOXAL REDUCTASE-RELATED"/>
    <property type="match status" value="1"/>
</dbReference>
<dbReference type="Gene3D" id="3.20.20.100">
    <property type="entry name" value="NADP-dependent oxidoreductase domain"/>
    <property type="match status" value="1"/>
</dbReference>
<dbReference type="InterPro" id="IPR020471">
    <property type="entry name" value="AKR"/>
</dbReference>
<dbReference type="Proteomes" id="UP001203512">
    <property type="component" value="Unassembled WGS sequence"/>
</dbReference>
<dbReference type="InterPro" id="IPR023210">
    <property type="entry name" value="NADP_OxRdtase_dom"/>
</dbReference>
<keyword evidence="4" id="KW-1185">Reference proteome</keyword>
<reference evidence="3 4" key="1">
    <citation type="submission" date="2022-04" db="EMBL/GenBank/DDBJ databases">
        <authorList>
            <person name="Huq M.A."/>
        </authorList>
    </citation>
    <scope>NUCLEOTIDE SEQUENCE [LARGE SCALE GENOMIC DNA]</scope>
    <source>
        <strain evidence="3 4">MAH-33</strain>
    </source>
</reference>
<evidence type="ECO:0000256" key="1">
    <source>
        <dbReference type="ARBA" id="ARBA00023002"/>
    </source>
</evidence>
<dbReference type="InterPro" id="IPR050523">
    <property type="entry name" value="AKR_Detox_Biosynth"/>
</dbReference>
<accession>A0ABT0DSD7</accession>
<dbReference type="EMBL" id="JALKHS010000002">
    <property type="protein sequence ID" value="MCK0530026.1"/>
    <property type="molecule type" value="Genomic_DNA"/>
</dbReference>
<name>A0ABT0DSD7_9SPHN</name>
<dbReference type="PANTHER" id="PTHR43364:SF4">
    <property type="entry name" value="NAD(P)-LINKED OXIDOREDUCTASE SUPERFAMILY PROTEIN"/>
    <property type="match status" value="1"/>
</dbReference>
<evidence type="ECO:0000259" key="2">
    <source>
        <dbReference type="Pfam" id="PF00248"/>
    </source>
</evidence>
<proteinExistence type="predicted"/>
<dbReference type="SUPFAM" id="SSF51430">
    <property type="entry name" value="NAD(P)-linked oxidoreductase"/>
    <property type="match status" value="1"/>
</dbReference>
<dbReference type="Pfam" id="PF00248">
    <property type="entry name" value="Aldo_ket_red"/>
    <property type="match status" value="1"/>
</dbReference>
<dbReference type="PRINTS" id="PR00069">
    <property type="entry name" value="ALDKETRDTASE"/>
</dbReference>
<keyword evidence="1" id="KW-0560">Oxidoreductase</keyword>
<dbReference type="InterPro" id="IPR036812">
    <property type="entry name" value="NAD(P)_OxRdtase_dom_sf"/>
</dbReference>
<dbReference type="RefSeq" id="WP_247229447.1">
    <property type="nucleotide sequence ID" value="NZ_JALKHS010000002.1"/>
</dbReference>
<sequence length="311" mass="33727">MEKRNLGKSDLKVSVAGLGCNNFGWFLDKEKSLEVISAALNAGINFFDTANNYGFPPGESERILAEAFKGRRDSVIIATKVGDKVGDGDDKQGAAPAYVRQALEESLANLGTDYVDLYQLHYPDPAVPIGETLGAFDQLIQEGKVRYVGCANHSAAQLAEALEAAGTRHRAAFISCQSEYSLLARDIEQELAPLMIDHGVGFLPYFPLANGLLTGKYLGGDDSSGRLETLKKIPFFDKFLTPERFEKVSRLAEISRKSNVPMTKLALGWLAAKPFVSSVIAGATKPEQVHANAQACMTVLPQDIMAELDQL</sequence>
<protein>
    <submittedName>
        <fullName evidence="3">Aldo/keto reductase</fullName>
    </submittedName>
</protein>
<gene>
    <name evidence="3" type="ORF">MU848_00345</name>
</gene>
<comment type="caution">
    <text evidence="3">The sequence shown here is derived from an EMBL/GenBank/DDBJ whole genome shotgun (WGS) entry which is preliminary data.</text>
</comment>